<feature type="repeat" description="FG-GAP" evidence="4">
    <location>
        <begin position="1"/>
        <end position="40"/>
    </location>
</feature>
<dbReference type="Gene3D" id="2.60.40.1530">
    <property type="entry name" value="ntegrin, alpha v. Chain A, domain 4"/>
    <property type="match status" value="1"/>
</dbReference>
<evidence type="ECO:0000256" key="1">
    <source>
        <dbReference type="ARBA" id="ARBA00008054"/>
    </source>
</evidence>
<dbReference type="Gene3D" id="2.130.10.130">
    <property type="entry name" value="Integrin alpha, N-terminal"/>
    <property type="match status" value="1"/>
</dbReference>
<dbReference type="KEGG" id="tng:GSTEN00028303G001"/>
<dbReference type="OrthoDB" id="5317514at2759"/>
<dbReference type="GO" id="GO:0007155">
    <property type="term" value="P:cell adhesion"/>
    <property type="evidence" value="ECO:0007669"/>
    <property type="project" value="UniProtKB-KW"/>
</dbReference>
<dbReference type="SUPFAM" id="SSF69318">
    <property type="entry name" value="Integrin alpha N-terminal domain"/>
    <property type="match status" value="1"/>
</dbReference>
<keyword evidence="3" id="KW-0675">Receptor</keyword>
<evidence type="ECO:0000259" key="5">
    <source>
        <dbReference type="Pfam" id="PF21520"/>
    </source>
</evidence>
<evidence type="ECO:0000256" key="4">
    <source>
        <dbReference type="PROSITE-ProRule" id="PRU00803"/>
    </source>
</evidence>
<comment type="caution">
    <text evidence="6">The sequence shown here is derived from an EMBL/GenBank/DDBJ whole genome shotgun (WGS) entry which is preliminary data.</text>
</comment>
<dbReference type="InterPro" id="IPR028994">
    <property type="entry name" value="Integrin_alpha_N"/>
</dbReference>
<sequence length="224" mass="25422">MDVDGDTDTDLILVSAPMFVDKDREGRVYIYTLSGLTALMTWPSERLWRITVKGASTSFMAMADKESVKHTHKFILLFPMGLNPTVNLMKRFLSLQAQQVWWWRSLRIQQGGQGLRIQQRQKHSCMGSAHQPSIKGDYELVPADCHRDNDEEPALTDFVTEIQKTKRVDCTVAKCGVFKCSHFMQGTESRVYNISANLSSGWIQQVIPPLGNFMYSNRSVGSLQ</sequence>
<reference evidence="6" key="1">
    <citation type="journal article" date="2004" name="Nature">
        <title>Genome duplication in the teleost fish Tetraodon nigroviridis reveals the early vertebrate proto-karyotype.</title>
        <authorList>
            <person name="Jaillon O."/>
            <person name="Aury J.-M."/>
            <person name="Brunet F."/>
            <person name="Petit J.-L."/>
            <person name="Stange-Thomann N."/>
            <person name="Mauceli E."/>
            <person name="Bouneau L."/>
            <person name="Fischer C."/>
            <person name="Ozouf-Costaz C."/>
            <person name="Bernot A."/>
            <person name="Nicaud S."/>
            <person name="Jaffe D."/>
            <person name="Fisher S."/>
            <person name="Lutfalla G."/>
            <person name="Dossat C."/>
            <person name="Segurens B."/>
            <person name="Dasilva C."/>
            <person name="Salanoubat M."/>
            <person name="Levy M."/>
            <person name="Boudet N."/>
            <person name="Castellano S."/>
            <person name="Anthouard V."/>
            <person name="Jubin C."/>
            <person name="Castelli V."/>
            <person name="Katinka M."/>
            <person name="Vacherie B."/>
            <person name="Biemont C."/>
            <person name="Skalli Z."/>
            <person name="Cattolico L."/>
            <person name="Poulain J."/>
            <person name="De Berardinis V."/>
            <person name="Cruaud C."/>
            <person name="Duprat S."/>
            <person name="Brottier P."/>
            <person name="Coutanceau J.-P."/>
            <person name="Gouzy J."/>
            <person name="Parra G."/>
            <person name="Lardier G."/>
            <person name="Chapple C."/>
            <person name="McKernan K.J."/>
            <person name="McEwan P."/>
            <person name="Bosak S."/>
            <person name="Kellis M."/>
            <person name="Volff J.-N."/>
            <person name="Guigo R."/>
            <person name="Zody M.C."/>
            <person name="Mesirov J."/>
            <person name="Lindblad-Toh K."/>
            <person name="Birren B."/>
            <person name="Nusbaum C."/>
            <person name="Kahn D."/>
            <person name="Robinson-Rechavi M."/>
            <person name="Laudet V."/>
            <person name="Schachter V."/>
            <person name="Quetier F."/>
            <person name="Saurin W."/>
            <person name="Scarpelli C."/>
            <person name="Wincker P."/>
            <person name="Lander E.S."/>
            <person name="Weissenbach J."/>
            <person name="Roest Crollius H."/>
        </authorList>
    </citation>
    <scope>NUCLEOTIDE SEQUENCE [LARGE SCALE GENOMIC DNA]</scope>
</reference>
<keyword evidence="2" id="KW-0130">Cell adhesion</keyword>
<name>Q4RVJ3_TETNG</name>
<dbReference type="InterPro" id="IPR048633">
    <property type="entry name" value="ITGAX-like_Ig_3"/>
</dbReference>
<dbReference type="EMBL" id="CAAE01014992">
    <property type="protein sequence ID" value="CAG07589.1"/>
    <property type="molecule type" value="Genomic_DNA"/>
</dbReference>
<dbReference type="PROSITE" id="PS51470">
    <property type="entry name" value="FG_GAP"/>
    <property type="match status" value="1"/>
</dbReference>
<gene>
    <name evidence="6" type="ORF">GSTENG00028303001</name>
</gene>
<feature type="domain" description="Integrin alpha-X-like third Ig-like" evidence="5">
    <location>
        <begin position="144"/>
        <end position="206"/>
    </location>
</feature>
<evidence type="ECO:0000256" key="2">
    <source>
        <dbReference type="ARBA" id="ARBA00022889"/>
    </source>
</evidence>
<dbReference type="AlphaFoldDB" id="Q4RVJ3"/>
<dbReference type="InterPro" id="IPR013519">
    <property type="entry name" value="Int_alpha_beta-p"/>
</dbReference>
<protein>
    <submittedName>
        <fullName evidence="6">(spotted green pufferfish) hypothetical protein</fullName>
    </submittedName>
</protein>
<dbReference type="Pfam" id="PF21520">
    <property type="entry name" value="ITGAX-like_Ig_3"/>
    <property type="match status" value="1"/>
</dbReference>
<organism evidence="6">
    <name type="scientific">Tetraodon nigroviridis</name>
    <name type="common">Spotted green pufferfish</name>
    <name type="synonym">Chelonodon nigroviridis</name>
    <dbReference type="NCBI Taxonomy" id="99883"/>
    <lineage>
        <taxon>Eukaryota</taxon>
        <taxon>Metazoa</taxon>
        <taxon>Chordata</taxon>
        <taxon>Craniata</taxon>
        <taxon>Vertebrata</taxon>
        <taxon>Euteleostomi</taxon>
        <taxon>Actinopterygii</taxon>
        <taxon>Neopterygii</taxon>
        <taxon>Teleostei</taxon>
        <taxon>Neoteleostei</taxon>
        <taxon>Acanthomorphata</taxon>
        <taxon>Eupercaria</taxon>
        <taxon>Tetraodontiformes</taxon>
        <taxon>Tetradontoidea</taxon>
        <taxon>Tetraodontidae</taxon>
        <taxon>Tetraodon</taxon>
    </lineage>
</organism>
<evidence type="ECO:0000256" key="3">
    <source>
        <dbReference type="ARBA" id="ARBA00023170"/>
    </source>
</evidence>
<accession>Q4RVJ3</accession>
<reference evidence="6" key="2">
    <citation type="submission" date="2004-02" db="EMBL/GenBank/DDBJ databases">
        <authorList>
            <consortium name="Genoscope"/>
            <consortium name="Whitehead Institute Centre for Genome Research"/>
        </authorList>
    </citation>
    <scope>NUCLEOTIDE SEQUENCE</scope>
</reference>
<evidence type="ECO:0000313" key="6">
    <source>
        <dbReference type="EMBL" id="CAG07589.1"/>
    </source>
</evidence>
<proteinExistence type="inferred from homology"/>
<comment type="similarity">
    <text evidence="1">Belongs to the integrin alpha chain family.</text>
</comment>